<name>A0A6J5KRZ8_9CAUD</name>
<accession>A0A6J5KRZ8</accession>
<protein>
    <submittedName>
        <fullName evidence="1">Uncharacterized protein</fullName>
    </submittedName>
</protein>
<organism evidence="1">
    <name type="scientific">uncultured Caudovirales phage</name>
    <dbReference type="NCBI Taxonomy" id="2100421"/>
    <lineage>
        <taxon>Viruses</taxon>
        <taxon>Duplodnaviria</taxon>
        <taxon>Heunggongvirae</taxon>
        <taxon>Uroviricota</taxon>
        <taxon>Caudoviricetes</taxon>
        <taxon>Peduoviridae</taxon>
        <taxon>Maltschvirus</taxon>
        <taxon>Maltschvirus maltsch</taxon>
    </lineage>
</organism>
<reference evidence="1" key="1">
    <citation type="submission" date="2020-04" db="EMBL/GenBank/DDBJ databases">
        <authorList>
            <person name="Chiriac C."/>
            <person name="Salcher M."/>
            <person name="Ghai R."/>
            <person name="Kavagutti S V."/>
        </authorList>
    </citation>
    <scope>NUCLEOTIDE SEQUENCE</scope>
</reference>
<gene>
    <name evidence="1" type="ORF">UFOVP45_113</name>
</gene>
<evidence type="ECO:0000313" key="1">
    <source>
        <dbReference type="EMBL" id="CAB4124042.1"/>
    </source>
</evidence>
<dbReference type="EMBL" id="LR796175">
    <property type="protein sequence ID" value="CAB4124042.1"/>
    <property type="molecule type" value="Genomic_DNA"/>
</dbReference>
<proteinExistence type="predicted"/>
<sequence>MIDIEVTKSEIQLLLSGLKVAEVEFGNRQEWKASKAVNALHKSLYRQVFTYGQITKEEAEDE</sequence>